<organism evidence="1 2">
    <name type="scientific">Daphnia magna</name>
    <dbReference type="NCBI Taxonomy" id="35525"/>
    <lineage>
        <taxon>Eukaryota</taxon>
        <taxon>Metazoa</taxon>
        <taxon>Ecdysozoa</taxon>
        <taxon>Arthropoda</taxon>
        <taxon>Crustacea</taxon>
        <taxon>Branchiopoda</taxon>
        <taxon>Diplostraca</taxon>
        <taxon>Cladocera</taxon>
        <taxon>Anomopoda</taxon>
        <taxon>Daphniidae</taxon>
        <taxon>Daphnia</taxon>
    </lineage>
</organism>
<comment type="caution">
    <text evidence="1">The sequence shown here is derived from an EMBL/GenBank/DDBJ whole genome shotgun (WGS) entry which is preliminary data.</text>
</comment>
<evidence type="ECO:0000313" key="1">
    <source>
        <dbReference type="EMBL" id="KAK4024034.1"/>
    </source>
</evidence>
<keyword evidence="2" id="KW-1185">Reference proteome</keyword>
<proteinExistence type="predicted"/>
<reference evidence="1 2" key="1">
    <citation type="journal article" date="2023" name="Nucleic Acids Res.">
        <title>The hologenome of Daphnia magna reveals possible DNA methylation and microbiome-mediated evolution of the host genome.</title>
        <authorList>
            <person name="Chaturvedi A."/>
            <person name="Li X."/>
            <person name="Dhandapani V."/>
            <person name="Marshall H."/>
            <person name="Kissane S."/>
            <person name="Cuenca-Cambronero M."/>
            <person name="Asole G."/>
            <person name="Calvet F."/>
            <person name="Ruiz-Romero M."/>
            <person name="Marangio P."/>
            <person name="Guigo R."/>
            <person name="Rago D."/>
            <person name="Mirbahai L."/>
            <person name="Eastwood N."/>
            <person name="Colbourne J.K."/>
            <person name="Zhou J."/>
            <person name="Mallon E."/>
            <person name="Orsini L."/>
        </authorList>
    </citation>
    <scope>NUCLEOTIDE SEQUENCE [LARGE SCALE GENOMIC DNA]</scope>
    <source>
        <strain evidence="1">LRV0_1</strain>
    </source>
</reference>
<protein>
    <submittedName>
        <fullName evidence="1">Uncharacterized protein</fullName>
    </submittedName>
</protein>
<name>A0ABR0AFZ1_9CRUS</name>
<dbReference type="Proteomes" id="UP001234178">
    <property type="component" value="Unassembled WGS sequence"/>
</dbReference>
<evidence type="ECO:0000313" key="2">
    <source>
        <dbReference type="Proteomes" id="UP001234178"/>
    </source>
</evidence>
<accession>A0ABR0AFZ1</accession>
<sequence>MWKSMDFSVTPTALDTLNQCHITPSAYKAPLKPSHLQLNTWPHDLSLEFGFVSYFFSIFCPFLHLDCLSGLDQFDTTARSITRLWICSPELLRAFSIGKRNHRATRLPLVGGFVQCGGGGQGKTEIT</sequence>
<dbReference type="EMBL" id="JAOYFB010000037">
    <property type="protein sequence ID" value="KAK4024034.1"/>
    <property type="molecule type" value="Genomic_DNA"/>
</dbReference>
<gene>
    <name evidence="1" type="ORF">OUZ56_009425</name>
</gene>